<gene>
    <name evidence="3" type="ORF">INT08_06480</name>
</gene>
<dbReference type="InterPro" id="IPR014730">
    <property type="entry name" value="ETF_a/b_N"/>
</dbReference>
<sequence>MNIAVCINQVPDTASRIEVVDGKIDRSRLSMVMNPYDEYALEEAIQLKEHDPESTVTVFSAGEQGRTAVLRKALAFGADSAVLACGEEPADSSQAADMLVQAIRHVYDGKLPDLVLCGRESTDRNRGEVPLLVAGMLEIGAATRIVSLECSGGELTLRREVEGGAEVLTGRMPFLVSAEKGLNTPRKTSIKNVMKAKKKKIEQIEVEPAVSRGVDVRELEPVDRTRSCRMLGSVEELAAVFDDALGDR</sequence>
<dbReference type="InterPro" id="IPR014729">
    <property type="entry name" value="Rossmann-like_a/b/a_fold"/>
</dbReference>
<dbReference type="Pfam" id="PF01012">
    <property type="entry name" value="ETF"/>
    <property type="match status" value="1"/>
</dbReference>
<dbReference type="PANTHER" id="PTHR21294">
    <property type="entry name" value="ELECTRON TRANSFER FLAVOPROTEIN BETA-SUBUNIT"/>
    <property type="match status" value="1"/>
</dbReference>
<evidence type="ECO:0000256" key="1">
    <source>
        <dbReference type="ARBA" id="ARBA00022982"/>
    </source>
</evidence>
<keyword evidence="1" id="KW-0249">Electron transport</keyword>
<dbReference type="RefSeq" id="WP_175187481.1">
    <property type="nucleotide sequence ID" value="NZ_JABVZQ010000009.1"/>
</dbReference>
<feature type="domain" description="Electron transfer flavoprotein alpha/beta-subunit N-terminal" evidence="2">
    <location>
        <begin position="21"/>
        <end position="216"/>
    </location>
</feature>
<evidence type="ECO:0000259" key="2">
    <source>
        <dbReference type="SMART" id="SM00893"/>
    </source>
</evidence>
<evidence type="ECO:0000313" key="4">
    <source>
        <dbReference type="Proteomes" id="UP000619838"/>
    </source>
</evidence>
<dbReference type="SUPFAM" id="SSF52402">
    <property type="entry name" value="Adenine nucleotide alpha hydrolases-like"/>
    <property type="match status" value="1"/>
</dbReference>
<keyword evidence="1" id="KW-0813">Transport</keyword>
<accession>A0ABR9XSL9</accession>
<evidence type="ECO:0000313" key="3">
    <source>
        <dbReference type="EMBL" id="MBF0636820.1"/>
    </source>
</evidence>
<name>A0ABR9XSL9_9CHLB</name>
<dbReference type="PIRSF" id="PIRSF000090">
    <property type="entry name" value="Beta-ETF"/>
    <property type="match status" value="1"/>
</dbReference>
<protein>
    <submittedName>
        <fullName evidence="3">Electron transfer flavoprotein subunit beta/FixA family protein</fullName>
    </submittedName>
</protein>
<reference evidence="3 4" key="1">
    <citation type="journal article" date="2020" name="Microorganisms">
        <title>Simultaneous Genome Sequencing of Prosthecochloris ethylica and Desulfuromonas acetoxidans within a Syntrophic Mixture Reveals Unique Pili and Protein Interactions.</title>
        <authorList>
            <person name="Kyndt J.A."/>
            <person name="Van Beeumen J.J."/>
            <person name="Meyer T.E."/>
        </authorList>
    </citation>
    <scope>NUCLEOTIDE SEQUENCE [LARGE SCALE GENOMIC DNA]</scope>
    <source>
        <strain evidence="3 4">N3</strain>
    </source>
</reference>
<dbReference type="SMART" id="SM00893">
    <property type="entry name" value="ETF"/>
    <property type="match status" value="1"/>
</dbReference>
<comment type="caution">
    <text evidence="3">The sequence shown here is derived from an EMBL/GenBank/DDBJ whole genome shotgun (WGS) entry which is preliminary data.</text>
</comment>
<organism evidence="3 4">
    <name type="scientific">Prosthecochloris ethylica</name>
    <dbReference type="NCBI Taxonomy" id="2743976"/>
    <lineage>
        <taxon>Bacteria</taxon>
        <taxon>Pseudomonadati</taxon>
        <taxon>Chlorobiota</taxon>
        <taxon>Chlorobiia</taxon>
        <taxon>Chlorobiales</taxon>
        <taxon>Chlorobiaceae</taxon>
        <taxon>Prosthecochloris</taxon>
    </lineage>
</organism>
<dbReference type="Proteomes" id="UP000619838">
    <property type="component" value="Unassembled WGS sequence"/>
</dbReference>
<dbReference type="EMBL" id="JADGII010000008">
    <property type="protein sequence ID" value="MBF0636820.1"/>
    <property type="molecule type" value="Genomic_DNA"/>
</dbReference>
<proteinExistence type="predicted"/>
<dbReference type="Gene3D" id="3.40.50.620">
    <property type="entry name" value="HUPs"/>
    <property type="match status" value="1"/>
</dbReference>
<keyword evidence="4" id="KW-1185">Reference proteome</keyword>
<dbReference type="InterPro" id="IPR012255">
    <property type="entry name" value="ETF_b"/>
</dbReference>